<proteinExistence type="predicted"/>
<dbReference type="SUPFAM" id="SSF51197">
    <property type="entry name" value="Clavaminate synthase-like"/>
    <property type="match status" value="1"/>
</dbReference>
<protein>
    <submittedName>
        <fullName evidence="3">Aspartyl/Asparaginyl beta-hydroxylase</fullName>
    </submittedName>
</protein>
<dbReference type="STRING" id="54.SAMN02745121_07865"/>
<evidence type="ECO:0000313" key="4">
    <source>
        <dbReference type="Proteomes" id="UP000199400"/>
    </source>
</evidence>
<feature type="domain" description="Aspartyl/asparaginy/proline hydroxylase" evidence="2">
    <location>
        <begin position="87"/>
        <end position="185"/>
    </location>
</feature>
<evidence type="ECO:0000256" key="1">
    <source>
        <dbReference type="SAM" id="MobiDB-lite"/>
    </source>
</evidence>
<dbReference type="OrthoDB" id="1441538at2"/>
<feature type="region of interest" description="Disordered" evidence="1">
    <location>
        <begin position="219"/>
        <end position="238"/>
    </location>
</feature>
<dbReference type="Proteomes" id="UP000199400">
    <property type="component" value="Unassembled WGS sequence"/>
</dbReference>
<sequence length="238" mass="26378">MKARMYQRRHQRSPQALVKDYTFLDTGVRVDVAPLVDELAGVALPYLDSVWKWHRGTRFCILRAGPRGAMPGDELLTGHGVDAPILAELPRLRAVLDGALGFRAPMAWIGLSPANSAIRMHVDNTQHWDEHHRLHIPLVTSPGARLGVVRRFHHFPAGHLFAFNNSRPHGAINDGPPRIHLVFDVPAGPAIEALLAAGTHVEGELDERALTRLSEDPLADLTPEERGSPALMHRFLHQ</sequence>
<dbReference type="Gene3D" id="2.60.120.330">
    <property type="entry name" value="B-lactam Antibiotic, Isopenicillin N Synthase, Chain"/>
    <property type="match status" value="1"/>
</dbReference>
<evidence type="ECO:0000259" key="2">
    <source>
        <dbReference type="Pfam" id="PF05118"/>
    </source>
</evidence>
<keyword evidence="4" id="KW-1185">Reference proteome</keyword>
<accession>A0A1I2HCX1</accession>
<organism evidence="3 4">
    <name type="scientific">Nannocystis exedens</name>
    <dbReference type="NCBI Taxonomy" id="54"/>
    <lineage>
        <taxon>Bacteria</taxon>
        <taxon>Pseudomonadati</taxon>
        <taxon>Myxococcota</taxon>
        <taxon>Polyangia</taxon>
        <taxon>Nannocystales</taxon>
        <taxon>Nannocystaceae</taxon>
        <taxon>Nannocystis</taxon>
    </lineage>
</organism>
<dbReference type="InterPro" id="IPR007803">
    <property type="entry name" value="Asp/Arg/Pro-Hydrxlase"/>
</dbReference>
<dbReference type="AlphaFoldDB" id="A0A1I2HCX1"/>
<name>A0A1I2HCX1_9BACT</name>
<dbReference type="Pfam" id="PF05118">
    <property type="entry name" value="Asp_Arg_Hydrox"/>
    <property type="match status" value="1"/>
</dbReference>
<reference evidence="4" key="1">
    <citation type="submission" date="2016-10" db="EMBL/GenBank/DDBJ databases">
        <authorList>
            <person name="Varghese N."/>
            <person name="Submissions S."/>
        </authorList>
    </citation>
    <scope>NUCLEOTIDE SEQUENCE [LARGE SCALE GENOMIC DNA]</scope>
    <source>
        <strain evidence="4">ATCC 25963</strain>
    </source>
</reference>
<gene>
    <name evidence="3" type="ORF">SAMN02745121_07865</name>
</gene>
<evidence type="ECO:0000313" key="3">
    <source>
        <dbReference type="EMBL" id="SFF27140.1"/>
    </source>
</evidence>
<dbReference type="EMBL" id="FOMX01000040">
    <property type="protein sequence ID" value="SFF27140.1"/>
    <property type="molecule type" value="Genomic_DNA"/>
</dbReference>
<dbReference type="InterPro" id="IPR027443">
    <property type="entry name" value="IPNS-like_sf"/>
</dbReference>